<proteinExistence type="predicted"/>
<evidence type="ECO:0000256" key="1">
    <source>
        <dbReference type="SAM" id="MobiDB-lite"/>
    </source>
</evidence>
<sequence length="96" mass="10323">MQYPGSMDSFSIPETPRLSSLILYRVLKTIDNEEGHRAFRPDPEPRFPLGSGIGSGKFGILPSQGTDCTSRIALSRQGMVPSRPSDSILSSTGPNG</sequence>
<reference evidence="2" key="1">
    <citation type="submission" date="2023-11" db="EMBL/GenBank/DDBJ databases">
        <authorList>
            <person name="De Vega J J."/>
            <person name="De Vega J J."/>
        </authorList>
    </citation>
    <scope>NUCLEOTIDE SEQUENCE</scope>
</reference>
<feature type="compositionally biased region" description="Polar residues" evidence="1">
    <location>
        <begin position="84"/>
        <end position="96"/>
    </location>
</feature>
<name>A0AAD2JXV3_9AGAR</name>
<gene>
    <name evidence="2" type="ORF">MYCIT1_LOCUS10873</name>
</gene>
<protein>
    <submittedName>
        <fullName evidence="2">Uncharacterized protein</fullName>
    </submittedName>
</protein>
<accession>A0AAD2JXV3</accession>
<dbReference type="Proteomes" id="UP001295794">
    <property type="component" value="Unassembled WGS sequence"/>
</dbReference>
<feature type="region of interest" description="Disordered" evidence="1">
    <location>
        <begin position="35"/>
        <end position="55"/>
    </location>
</feature>
<feature type="compositionally biased region" description="Basic and acidic residues" evidence="1">
    <location>
        <begin position="35"/>
        <end position="45"/>
    </location>
</feature>
<feature type="region of interest" description="Disordered" evidence="1">
    <location>
        <begin position="75"/>
        <end position="96"/>
    </location>
</feature>
<keyword evidence="3" id="KW-1185">Reference proteome</keyword>
<dbReference type="EMBL" id="CAVNYO010000136">
    <property type="protein sequence ID" value="CAK5267941.1"/>
    <property type="molecule type" value="Genomic_DNA"/>
</dbReference>
<evidence type="ECO:0000313" key="2">
    <source>
        <dbReference type="EMBL" id="CAK5267941.1"/>
    </source>
</evidence>
<evidence type="ECO:0000313" key="3">
    <source>
        <dbReference type="Proteomes" id="UP001295794"/>
    </source>
</evidence>
<organism evidence="2 3">
    <name type="scientific">Mycena citricolor</name>
    <dbReference type="NCBI Taxonomy" id="2018698"/>
    <lineage>
        <taxon>Eukaryota</taxon>
        <taxon>Fungi</taxon>
        <taxon>Dikarya</taxon>
        <taxon>Basidiomycota</taxon>
        <taxon>Agaricomycotina</taxon>
        <taxon>Agaricomycetes</taxon>
        <taxon>Agaricomycetidae</taxon>
        <taxon>Agaricales</taxon>
        <taxon>Marasmiineae</taxon>
        <taxon>Mycenaceae</taxon>
        <taxon>Mycena</taxon>
    </lineage>
</organism>
<dbReference type="AlphaFoldDB" id="A0AAD2JXV3"/>
<comment type="caution">
    <text evidence="2">The sequence shown here is derived from an EMBL/GenBank/DDBJ whole genome shotgun (WGS) entry which is preliminary data.</text>
</comment>